<reference evidence="1 2" key="1">
    <citation type="journal article" date="2015" name="Stand. Genomic Sci.">
        <title>Genomic Encyclopedia of Bacterial and Archaeal Type Strains, Phase III: the genomes of soil and plant-associated and newly described type strains.</title>
        <authorList>
            <person name="Whitman W.B."/>
            <person name="Woyke T."/>
            <person name="Klenk H.P."/>
            <person name="Zhou Y."/>
            <person name="Lilburn T.G."/>
            <person name="Beck B.J."/>
            <person name="De Vos P."/>
            <person name="Vandamme P."/>
            <person name="Eisen J.A."/>
            <person name="Garrity G."/>
            <person name="Hugenholtz P."/>
            <person name="Kyrpides N.C."/>
        </authorList>
    </citation>
    <scope>NUCLEOTIDE SEQUENCE [LARGE SCALE GENOMIC DNA]</scope>
    <source>
        <strain evidence="1 2">CGMCC 1.2546</strain>
    </source>
</reference>
<protein>
    <submittedName>
        <fullName evidence="1">Uncharacterized protein</fullName>
    </submittedName>
</protein>
<keyword evidence="2" id="KW-1185">Reference proteome</keyword>
<evidence type="ECO:0000313" key="1">
    <source>
        <dbReference type="EMBL" id="TWI34046.1"/>
    </source>
</evidence>
<accession>A0A562NQS6</accession>
<dbReference type="EMBL" id="VLKT01000023">
    <property type="protein sequence ID" value="TWI34046.1"/>
    <property type="molecule type" value="Genomic_DNA"/>
</dbReference>
<gene>
    <name evidence="1" type="ORF">IQ26_03804</name>
</gene>
<name>A0A562NQS6_9HYPH</name>
<evidence type="ECO:0000313" key="2">
    <source>
        <dbReference type="Proteomes" id="UP000317122"/>
    </source>
</evidence>
<comment type="caution">
    <text evidence="1">The sequence shown here is derived from an EMBL/GenBank/DDBJ whole genome shotgun (WGS) entry which is preliminary data.</text>
</comment>
<dbReference type="Gene3D" id="3.40.91.30">
    <property type="match status" value="1"/>
</dbReference>
<dbReference type="AlphaFoldDB" id="A0A562NQS6"/>
<organism evidence="1 2">
    <name type="scientific">Mesorhizobium tianshanense</name>
    <dbReference type="NCBI Taxonomy" id="39844"/>
    <lineage>
        <taxon>Bacteria</taxon>
        <taxon>Pseudomonadati</taxon>
        <taxon>Pseudomonadota</taxon>
        <taxon>Alphaproteobacteria</taxon>
        <taxon>Hyphomicrobiales</taxon>
        <taxon>Phyllobacteriaceae</taxon>
        <taxon>Mesorhizobium</taxon>
    </lineage>
</organism>
<dbReference type="Proteomes" id="UP000317122">
    <property type="component" value="Unassembled WGS sequence"/>
</dbReference>
<proteinExistence type="predicted"/>
<sequence>MSDPIEFKANYGIRAKQTTYRDVIFRSQLEAQWAAFFDLCGWEWQYEPGKLPGWIPDFQIRTSFCDVLAEVKPIDLWEAWGMHLEGKNVSLPDYGKAARYRGDLPIVLLGHEPTCISGDEIIGLIVTTDISQVPAIAGCTLEEFNNSLRVEGNAKAKWFEAGNKIRGLPAASRRIFPDL</sequence>
<dbReference type="OrthoDB" id="1667101at2"/>
<dbReference type="RefSeq" id="WP_145719886.1">
    <property type="nucleotide sequence ID" value="NZ_BSPF01000002.1"/>
</dbReference>